<dbReference type="Proteomes" id="UP000031950">
    <property type="component" value="Unassembled WGS sequence"/>
</dbReference>
<dbReference type="PROSITE" id="PS51482">
    <property type="entry name" value="DEGV"/>
    <property type="match status" value="1"/>
</dbReference>
<dbReference type="NCBIfam" id="TIGR00762">
    <property type="entry name" value="DegV"/>
    <property type="match status" value="1"/>
</dbReference>
<dbReference type="PATRIC" id="fig|135826.4.peg.1099"/>
<protein>
    <recommendedName>
        <fullName evidence="4">DegV family protein</fullName>
    </recommendedName>
</protein>
<dbReference type="Gene3D" id="3.30.1180.10">
    <property type="match status" value="1"/>
</dbReference>
<dbReference type="SUPFAM" id="SSF82549">
    <property type="entry name" value="DAK1/DegV-like"/>
    <property type="match status" value="1"/>
</dbReference>
<comment type="caution">
    <text evidence="2">The sequence shown here is derived from an EMBL/GenBank/DDBJ whole genome shotgun (WGS) entry which is preliminary data.</text>
</comment>
<dbReference type="Pfam" id="PF02645">
    <property type="entry name" value="DegV"/>
    <property type="match status" value="1"/>
</dbReference>
<accession>A0A0C2VRQ0</accession>
<dbReference type="InterPro" id="IPR043168">
    <property type="entry name" value="DegV_C"/>
</dbReference>
<dbReference type="OrthoDB" id="9781230at2"/>
<evidence type="ECO:0008006" key="4">
    <source>
        <dbReference type="Google" id="ProtNLM"/>
    </source>
</evidence>
<dbReference type="InterPro" id="IPR003797">
    <property type="entry name" value="DegV"/>
</dbReference>
<reference evidence="2 3" key="1">
    <citation type="submission" date="2015-01" db="EMBL/GenBank/DDBJ databases">
        <title>Genome sequence of Jeotgalibacillus alimentarius.</title>
        <authorList>
            <person name="Goh K.M."/>
            <person name="Chan K.-G."/>
            <person name="Yaakop A.S."/>
            <person name="Ee R."/>
            <person name="Gan H.M."/>
            <person name="Chan C.S."/>
        </authorList>
    </citation>
    <scope>NUCLEOTIDE SEQUENCE [LARGE SCALE GENOMIC DNA]</scope>
    <source>
        <strain evidence="2 3">YKJ-13</strain>
    </source>
</reference>
<dbReference type="STRING" id="135826.KP77_11040"/>
<gene>
    <name evidence="2" type="ORF">KP77_11040</name>
</gene>
<dbReference type="GO" id="GO:0008289">
    <property type="term" value="F:lipid binding"/>
    <property type="evidence" value="ECO:0007669"/>
    <property type="project" value="UniProtKB-KW"/>
</dbReference>
<dbReference type="PANTHER" id="PTHR33434:SF2">
    <property type="entry name" value="FATTY ACID-BINDING PROTEIN TM_1468"/>
    <property type="match status" value="1"/>
</dbReference>
<dbReference type="RefSeq" id="WP_041121691.1">
    <property type="nucleotide sequence ID" value="NZ_JXRQ01000015.1"/>
</dbReference>
<sequence length="285" mass="31634">MRNIILSTESGADLPKDLVEKYNLQVVPMHIIMDEKDYLDGTLPVKDIYDYYDRTKKIPSTTATNIHEYQEFFTSIKEQYPDSTIVHIGYTSQASSSFQNAVIAAEEFEDLHLIDALNVTGGLAAVVLYAADCLEKEPDIEPATLIEKIEAVVPKSKLAFIPGSLEFLKAGGRVSNMASLIGALLKIKPCIELKDGKLISTKKYRGKMSGATEKLFSDYLKEFDIDREQLYLIYSIGLDEGIKQRMDEVAKENGFQNVRWIQAGGMISTHSGPGGFGVAGLEKYT</sequence>
<organism evidence="2 3">
    <name type="scientific">Jeotgalibacillus alimentarius</name>
    <dbReference type="NCBI Taxonomy" id="135826"/>
    <lineage>
        <taxon>Bacteria</taxon>
        <taxon>Bacillati</taxon>
        <taxon>Bacillota</taxon>
        <taxon>Bacilli</taxon>
        <taxon>Bacillales</taxon>
        <taxon>Caryophanaceae</taxon>
        <taxon>Jeotgalibacillus</taxon>
    </lineage>
</organism>
<dbReference type="AlphaFoldDB" id="A0A0C2VRQ0"/>
<evidence type="ECO:0000256" key="1">
    <source>
        <dbReference type="ARBA" id="ARBA00023121"/>
    </source>
</evidence>
<keyword evidence="1" id="KW-0446">Lipid-binding</keyword>
<keyword evidence="3" id="KW-1185">Reference proteome</keyword>
<dbReference type="EMBL" id="JXRQ01000015">
    <property type="protein sequence ID" value="KIL51592.1"/>
    <property type="molecule type" value="Genomic_DNA"/>
</dbReference>
<evidence type="ECO:0000313" key="2">
    <source>
        <dbReference type="EMBL" id="KIL51592.1"/>
    </source>
</evidence>
<evidence type="ECO:0000313" key="3">
    <source>
        <dbReference type="Proteomes" id="UP000031950"/>
    </source>
</evidence>
<name>A0A0C2VRQ0_9BACL</name>
<dbReference type="InterPro" id="IPR050270">
    <property type="entry name" value="DegV_domain_contain"/>
</dbReference>
<proteinExistence type="predicted"/>
<dbReference type="PANTHER" id="PTHR33434">
    <property type="entry name" value="DEGV DOMAIN-CONTAINING PROTEIN DR_1986-RELATED"/>
    <property type="match status" value="1"/>
</dbReference>
<dbReference type="Gene3D" id="3.40.50.10170">
    <property type="match status" value="1"/>
</dbReference>